<dbReference type="GO" id="GO:0051539">
    <property type="term" value="F:4 iron, 4 sulfur cluster binding"/>
    <property type="evidence" value="ECO:0007669"/>
    <property type="project" value="UniProtKB-UniRule"/>
</dbReference>
<dbReference type="Gene3D" id="3.30.750.200">
    <property type="match status" value="1"/>
</dbReference>
<keyword evidence="2" id="KW-0411">Iron-sulfur</keyword>
<dbReference type="Pfam" id="PF04055">
    <property type="entry name" value="Radical_SAM"/>
    <property type="match status" value="1"/>
</dbReference>
<comment type="function">
    <text evidence="2">Probably acts as a heme chaperone, transferring heme to an unknown acceptor. Binds one molecule of heme per monomer, possibly covalently. Binds 1 [4Fe-4S] cluster. The cluster is coordinated with 3 cysteines and an exchangeable S-adenosyl-L-methionine.</text>
</comment>
<evidence type="ECO:0000259" key="3">
    <source>
        <dbReference type="PROSITE" id="PS51918"/>
    </source>
</evidence>
<accession>G2PIX9</accession>
<dbReference type="SFLD" id="SFLDF00562">
    <property type="entry name" value="HemN-like__clustered_with_heat"/>
    <property type="match status" value="1"/>
</dbReference>
<dbReference type="HOGENOM" id="CLU_027579_2_2_10"/>
<dbReference type="SMART" id="SM00729">
    <property type="entry name" value="Elp3"/>
    <property type="match status" value="1"/>
</dbReference>
<organism evidence="4 5">
    <name type="scientific">Allomuricauda ruestringensis (strain DSM 13258 / CIP 107369 / LMG 19739 / B1)</name>
    <name type="common">Muricauda ruestringensis</name>
    <dbReference type="NCBI Taxonomy" id="886377"/>
    <lineage>
        <taxon>Bacteria</taxon>
        <taxon>Pseudomonadati</taxon>
        <taxon>Bacteroidota</taxon>
        <taxon>Flavobacteriia</taxon>
        <taxon>Flavobacteriales</taxon>
        <taxon>Flavobacteriaceae</taxon>
        <taxon>Flagellimonas</taxon>
    </lineage>
</organism>
<sequence>MSGIYIHIPFCKQACHYCDFHFSTQLGKKEVMVNAIAKELVLRKSEVDDAVETIYFGGGTPSVLTAEEIEQLIKAVYDNYKVIDHPEITLEANPDDLVSSRVESSDLFSEYKNAGINRLSIGIQSFFDEDLKLMNRAHDAGEAEQCIKEATEHFDNITIDLIYGIPGMDNERWKANIQKALDFGLPHISSYALTVEPRTALKKFIEKGVVPDVDDEQAQEQFHILMDMLEAHGFVNYEISNFGKPGFFSKNNTAYWLGKKYLGVGPSAHSFDGQHRSWNIRNNTTYIKKINQGELPSEIETLSTTDRYNEFVMTGLRTIWGVDLDRIASEFGSNYLKYLNQQAAKFLEQGLLVLEDGKLLTTKKGKFLADGIAADLFMLNLK</sequence>
<dbReference type="STRING" id="886377.Murru_1738"/>
<dbReference type="SFLD" id="SFLDF00288">
    <property type="entry name" value="HemN-like__clustered_with_nucl"/>
    <property type="match status" value="1"/>
</dbReference>
<dbReference type="NCBIfam" id="TIGR00539">
    <property type="entry name" value="hemN_rel"/>
    <property type="match status" value="1"/>
</dbReference>
<dbReference type="GO" id="GO:0005737">
    <property type="term" value="C:cytoplasm"/>
    <property type="evidence" value="ECO:0007669"/>
    <property type="project" value="UniProtKB-SubCell"/>
</dbReference>
<keyword evidence="2" id="KW-0408">Iron</keyword>
<reference evidence="4 5" key="2">
    <citation type="journal article" date="2012" name="Stand. Genomic Sci.">
        <title>Complete genome sequence of the facultatively anaerobic, appendaged bacterium Muricauda ruestringensis type strain (B1(T)).</title>
        <authorList>
            <person name="Huntemann M."/>
            <person name="Teshima H."/>
            <person name="Lapidus A."/>
            <person name="Nolan M."/>
            <person name="Lucas S."/>
            <person name="Hammon N."/>
            <person name="Deshpande S."/>
            <person name="Cheng J.F."/>
            <person name="Tapia R."/>
            <person name="Goodwin L.A."/>
            <person name="Pitluck S."/>
            <person name="Liolios K."/>
            <person name="Pagani I."/>
            <person name="Ivanova N."/>
            <person name="Mavromatis K."/>
            <person name="Mikhailova N."/>
            <person name="Pati A."/>
            <person name="Chen A."/>
            <person name="Palaniappan K."/>
            <person name="Land M."/>
            <person name="Hauser L."/>
            <person name="Pan C."/>
            <person name="Brambilla E.M."/>
            <person name="Rohde M."/>
            <person name="Spring S."/>
            <person name="Goker M."/>
            <person name="Detter J.C."/>
            <person name="Bristow J."/>
            <person name="Eisen J.A."/>
            <person name="Markowitz V."/>
            <person name="Hugenholtz P."/>
            <person name="Kyrpides N.C."/>
            <person name="Klenk H.P."/>
            <person name="Woyke T."/>
        </authorList>
    </citation>
    <scope>NUCLEOTIDE SEQUENCE [LARGE SCALE GENOMIC DNA]</scope>
    <source>
        <strain evidence="5">DSM 13258 / LMG 19739 / B1</strain>
    </source>
</reference>
<dbReference type="Proteomes" id="UP000008908">
    <property type="component" value="Chromosome"/>
</dbReference>
<dbReference type="KEGG" id="mrs:Murru_1738"/>
<keyword evidence="2" id="KW-0004">4Fe-4S</keyword>
<keyword evidence="2" id="KW-0143">Chaperone</keyword>
<dbReference type="InterPro" id="IPR006638">
    <property type="entry name" value="Elp3/MiaA/NifB-like_rSAM"/>
</dbReference>
<dbReference type="SUPFAM" id="SSF102114">
    <property type="entry name" value="Radical SAM enzymes"/>
    <property type="match status" value="1"/>
</dbReference>
<dbReference type="EMBL" id="CP002999">
    <property type="protein sequence ID" value="AEM70778.1"/>
    <property type="molecule type" value="Genomic_DNA"/>
</dbReference>
<dbReference type="RefSeq" id="WP_014033059.1">
    <property type="nucleotide sequence ID" value="NC_015945.1"/>
</dbReference>
<dbReference type="AlphaFoldDB" id="G2PIX9"/>
<dbReference type="SFLD" id="SFLDS00029">
    <property type="entry name" value="Radical_SAM"/>
    <property type="match status" value="1"/>
</dbReference>
<dbReference type="InterPro" id="IPR058240">
    <property type="entry name" value="rSAM_sf"/>
</dbReference>
<dbReference type="PANTHER" id="PTHR13932:SF5">
    <property type="entry name" value="RADICAL S-ADENOSYL METHIONINE DOMAIN-CONTAINING PROTEIN 1, MITOCHONDRIAL"/>
    <property type="match status" value="1"/>
</dbReference>
<keyword evidence="2" id="KW-0949">S-adenosyl-L-methionine</keyword>
<dbReference type="PANTHER" id="PTHR13932">
    <property type="entry name" value="COPROPORPHYRINIGEN III OXIDASE"/>
    <property type="match status" value="1"/>
</dbReference>
<dbReference type="GO" id="GO:0004109">
    <property type="term" value="F:coproporphyrinogen oxidase activity"/>
    <property type="evidence" value="ECO:0007669"/>
    <property type="project" value="InterPro"/>
</dbReference>
<keyword evidence="5" id="KW-1185">Reference proteome</keyword>
<evidence type="ECO:0000256" key="2">
    <source>
        <dbReference type="RuleBase" id="RU364116"/>
    </source>
</evidence>
<name>G2PIX9_ALLRU</name>
<evidence type="ECO:0000256" key="1">
    <source>
        <dbReference type="ARBA" id="ARBA00006100"/>
    </source>
</evidence>
<proteinExistence type="inferred from homology"/>
<dbReference type="InterPro" id="IPR004559">
    <property type="entry name" value="HemW-like"/>
</dbReference>
<keyword evidence="2" id="KW-0349">Heme</keyword>
<protein>
    <recommendedName>
        <fullName evidence="2">Heme chaperone HemW</fullName>
    </recommendedName>
</protein>
<comment type="similarity">
    <text evidence="1">Belongs to the anaerobic coproporphyrinogen-III oxidase family. HemW subfamily.</text>
</comment>
<evidence type="ECO:0000313" key="5">
    <source>
        <dbReference type="Proteomes" id="UP000008908"/>
    </source>
</evidence>
<dbReference type="OrthoDB" id="9808022at2"/>
<reference evidence="5" key="1">
    <citation type="submission" date="2011-08" db="EMBL/GenBank/DDBJ databases">
        <title>The complete genome of Muricauda ruestringensis DSM 13258.</title>
        <authorList>
            <person name="Lucas S."/>
            <person name="Han J."/>
            <person name="Lapidus A."/>
            <person name="Bruce D."/>
            <person name="Goodwin L."/>
            <person name="Pitluck S."/>
            <person name="Peters L."/>
            <person name="Kyrpides N."/>
            <person name="Mavromatis K."/>
            <person name="Ivanova N."/>
            <person name="Ovchinnikova G."/>
            <person name="Teshima H."/>
            <person name="Detter J.C."/>
            <person name="Tapia R."/>
            <person name="Han C."/>
            <person name="Land M."/>
            <person name="Hauser L."/>
            <person name="Markowitz V."/>
            <person name="Cheng J.-F."/>
            <person name="Hugenholtz P."/>
            <person name="Woyke T."/>
            <person name="Wu D."/>
            <person name="Spring S."/>
            <person name="Schroeder M."/>
            <person name="Brambilla E."/>
            <person name="Klenk H.-P."/>
            <person name="Eisen J.A."/>
        </authorList>
    </citation>
    <scope>NUCLEOTIDE SEQUENCE [LARGE SCALE GENOMIC DNA]</scope>
    <source>
        <strain evidence="5">DSM 13258 / LMG 19739 / B1</strain>
    </source>
</reference>
<dbReference type="eggNOG" id="COG0635">
    <property type="taxonomic scope" value="Bacteria"/>
</dbReference>
<feature type="domain" description="Radical SAM core" evidence="3">
    <location>
        <begin position="1"/>
        <end position="235"/>
    </location>
</feature>
<keyword evidence="2" id="KW-0479">Metal-binding</keyword>
<comment type="subcellular location">
    <subcellularLocation>
        <location evidence="2">Cytoplasm</location>
    </subcellularLocation>
</comment>
<evidence type="ECO:0000313" key="4">
    <source>
        <dbReference type="EMBL" id="AEM70778.1"/>
    </source>
</evidence>
<dbReference type="GO" id="GO:0006779">
    <property type="term" value="P:porphyrin-containing compound biosynthetic process"/>
    <property type="evidence" value="ECO:0007669"/>
    <property type="project" value="InterPro"/>
</dbReference>
<dbReference type="GO" id="GO:0046872">
    <property type="term" value="F:metal ion binding"/>
    <property type="evidence" value="ECO:0007669"/>
    <property type="project" value="UniProtKB-UniRule"/>
</dbReference>
<gene>
    <name evidence="4" type="ordered locus">Murru_1738</name>
</gene>
<dbReference type="InterPro" id="IPR034505">
    <property type="entry name" value="Coproporphyrinogen-III_oxidase"/>
</dbReference>
<dbReference type="InterPro" id="IPR010723">
    <property type="entry name" value="HemN_C"/>
</dbReference>
<dbReference type="CDD" id="cd01335">
    <property type="entry name" value="Radical_SAM"/>
    <property type="match status" value="1"/>
</dbReference>
<dbReference type="InterPro" id="IPR007197">
    <property type="entry name" value="rSAM"/>
</dbReference>
<keyword evidence="2" id="KW-0963">Cytoplasm</keyword>
<dbReference type="PROSITE" id="PS51918">
    <property type="entry name" value="RADICAL_SAM"/>
    <property type="match status" value="1"/>
</dbReference>
<dbReference type="SFLD" id="SFLDG01065">
    <property type="entry name" value="anaerobic_coproporphyrinogen-I"/>
    <property type="match status" value="1"/>
</dbReference>
<dbReference type="Pfam" id="PF06969">
    <property type="entry name" value="HemN_C"/>
    <property type="match status" value="1"/>
</dbReference>